<protein>
    <submittedName>
        <fullName evidence="2">Uncharacterized protein</fullName>
    </submittedName>
</protein>
<keyword evidence="1" id="KW-1133">Transmembrane helix</keyword>
<evidence type="ECO:0000313" key="2">
    <source>
        <dbReference type="EMBL" id="SBV96488.1"/>
    </source>
</evidence>
<dbReference type="AlphaFoldDB" id="A0A212JAS0"/>
<feature type="transmembrane region" description="Helical" evidence="1">
    <location>
        <begin position="52"/>
        <end position="72"/>
    </location>
</feature>
<proteinExistence type="predicted"/>
<sequence>MDWMDDKQGTVTRIAICAVAAFLLYTALEKLGDDEKLPMIGQYMPWIKENKVQAIAIAGAVLYGVSLAVWPLEEKKPLPGEGNAVEGYEAV</sequence>
<feature type="transmembrane region" description="Helical" evidence="1">
    <location>
        <begin position="12"/>
        <end position="31"/>
    </location>
</feature>
<name>A0A212JAS0_9FIRM</name>
<reference evidence="2" key="1">
    <citation type="submission" date="2016-04" db="EMBL/GenBank/DDBJ databases">
        <authorList>
            <person name="Evans L.H."/>
            <person name="Alamgir A."/>
            <person name="Owens N."/>
            <person name="Weber N.D."/>
            <person name="Virtaneva K."/>
            <person name="Barbian K."/>
            <person name="Babar A."/>
            <person name="Rosenke K."/>
        </authorList>
    </citation>
    <scope>NUCLEOTIDE SEQUENCE</scope>
    <source>
        <strain evidence="2">86</strain>
    </source>
</reference>
<gene>
    <name evidence="2" type="ORF">KL86CLO1_10784</name>
</gene>
<dbReference type="EMBL" id="FLUN01000001">
    <property type="protein sequence ID" value="SBV96488.1"/>
    <property type="molecule type" value="Genomic_DNA"/>
</dbReference>
<evidence type="ECO:0000256" key="1">
    <source>
        <dbReference type="SAM" id="Phobius"/>
    </source>
</evidence>
<keyword evidence="1" id="KW-0472">Membrane</keyword>
<organism evidence="2">
    <name type="scientific">uncultured Eubacteriales bacterium</name>
    <dbReference type="NCBI Taxonomy" id="172733"/>
    <lineage>
        <taxon>Bacteria</taxon>
        <taxon>Bacillati</taxon>
        <taxon>Bacillota</taxon>
        <taxon>Clostridia</taxon>
        <taxon>Eubacteriales</taxon>
        <taxon>environmental samples</taxon>
    </lineage>
</organism>
<accession>A0A212JAS0</accession>
<keyword evidence="1" id="KW-0812">Transmembrane</keyword>